<keyword evidence="7" id="KW-1185">Reference proteome</keyword>
<dbReference type="InterPro" id="IPR001206">
    <property type="entry name" value="Diacylglycerol_kinase_cat_dom"/>
</dbReference>
<dbReference type="Gene3D" id="2.60.200.40">
    <property type="match status" value="1"/>
</dbReference>
<keyword evidence="4" id="KW-0067">ATP-binding</keyword>
<dbReference type="GO" id="GO:0005737">
    <property type="term" value="C:cytoplasm"/>
    <property type="evidence" value="ECO:0007669"/>
    <property type="project" value="TreeGrafter"/>
</dbReference>
<evidence type="ECO:0000256" key="1">
    <source>
        <dbReference type="ARBA" id="ARBA00022679"/>
    </source>
</evidence>
<dbReference type="RefSeq" id="XP_067816964.1">
    <property type="nucleotide sequence ID" value="XM_067965900.1"/>
</dbReference>
<reference evidence="6 7" key="1">
    <citation type="journal article" date="2021" name="Genome Biol.">
        <title>AFLAP: assembly-free linkage analysis pipeline using k-mers from genome sequencing data.</title>
        <authorList>
            <person name="Fletcher K."/>
            <person name="Zhang L."/>
            <person name="Gil J."/>
            <person name="Han R."/>
            <person name="Cavanaugh K."/>
            <person name="Michelmore R."/>
        </authorList>
    </citation>
    <scope>NUCLEOTIDE SEQUENCE [LARGE SCALE GENOMIC DNA]</scope>
    <source>
        <strain evidence="6 7">SF5</strain>
    </source>
</reference>
<dbReference type="SUPFAM" id="SSF111331">
    <property type="entry name" value="NAD kinase/diacylglycerol kinase-like"/>
    <property type="match status" value="1"/>
</dbReference>
<dbReference type="InterPro" id="IPR045540">
    <property type="entry name" value="YegS/DAGK_C"/>
</dbReference>
<dbReference type="PANTHER" id="PTHR12358">
    <property type="entry name" value="SPHINGOSINE KINASE"/>
    <property type="match status" value="1"/>
</dbReference>
<evidence type="ECO:0000313" key="7">
    <source>
        <dbReference type="Proteomes" id="UP000294530"/>
    </source>
</evidence>
<dbReference type="PROSITE" id="PS51257">
    <property type="entry name" value="PROKAR_LIPOPROTEIN"/>
    <property type="match status" value="1"/>
</dbReference>
<keyword evidence="3" id="KW-0418">Kinase</keyword>
<dbReference type="GO" id="GO:0005524">
    <property type="term" value="F:ATP binding"/>
    <property type="evidence" value="ECO:0007669"/>
    <property type="project" value="UniProtKB-KW"/>
</dbReference>
<dbReference type="PANTHER" id="PTHR12358:SF31">
    <property type="entry name" value="ACYLGLYCEROL KINASE, MITOCHONDRIAL"/>
    <property type="match status" value="1"/>
</dbReference>
<keyword evidence="1" id="KW-0808">Transferase</keyword>
<feature type="domain" description="DAGKc" evidence="5">
    <location>
        <begin position="180"/>
        <end position="321"/>
    </location>
</feature>
<dbReference type="InterPro" id="IPR017438">
    <property type="entry name" value="ATP-NAD_kinase_N"/>
</dbReference>
<organism evidence="6 7">
    <name type="scientific">Bremia lactucae</name>
    <name type="common">Lettuce downy mildew</name>
    <dbReference type="NCBI Taxonomy" id="4779"/>
    <lineage>
        <taxon>Eukaryota</taxon>
        <taxon>Sar</taxon>
        <taxon>Stramenopiles</taxon>
        <taxon>Oomycota</taxon>
        <taxon>Peronosporomycetes</taxon>
        <taxon>Peronosporales</taxon>
        <taxon>Peronosporaceae</taxon>
        <taxon>Bremia</taxon>
    </lineage>
</organism>
<evidence type="ECO:0000259" key="5">
    <source>
        <dbReference type="PROSITE" id="PS50146"/>
    </source>
</evidence>
<dbReference type="SMART" id="SM00046">
    <property type="entry name" value="DAGKc"/>
    <property type="match status" value="1"/>
</dbReference>
<dbReference type="KEGG" id="blac:94351571"/>
<dbReference type="Pfam" id="PF00781">
    <property type="entry name" value="DAGK_cat"/>
    <property type="match status" value="1"/>
</dbReference>
<comment type="caution">
    <text evidence="6">The sequence shown here is derived from an EMBL/GenBank/DDBJ whole genome shotgun (WGS) entry which is preliminary data.</text>
</comment>
<name>A0A976FIJ6_BRELC</name>
<dbReference type="OrthoDB" id="3853857at2759"/>
<evidence type="ECO:0000256" key="2">
    <source>
        <dbReference type="ARBA" id="ARBA00022741"/>
    </source>
</evidence>
<dbReference type="PROSITE" id="PS50146">
    <property type="entry name" value="DAGK"/>
    <property type="match status" value="1"/>
</dbReference>
<accession>A0A976FIJ6</accession>
<dbReference type="GO" id="GO:0001727">
    <property type="term" value="F:lipid kinase activity"/>
    <property type="evidence" value="ECO:0007669"/>
    <property type="project" value="TreeGrafter"/>
</dbReference>
<dbReference type="EMBL" id="SHOA02000006">
    <property type="protein sequence ID" value="TDH67465.1"/>
    <property type="molecule type" value="Genomic_DNA"/>
</dbReference>
<dbReference type="GeneID" id="94351571"/>
<keyword evidence="2" id="KW-0547">Nucleotide-binding</keyword>
<evidence type="ECO:0000256" key="3">
    <source>
        <dbReference type="ARBA" id="ARBA00022777"/>
    </source>
</evidence>
<protein>
    <recommendedName>
        <fullName evidence="5">DAGKc domain-containing protein</fullName>
    </recommendedName>
</protein>
<dbReference type="InterPro" id="IPR016064">
    <property type="entry name" value="NAD/diacylglycerol_kinase_sf"/>
</dbReference>
<proteinExistence type="predicted"/>
<gene>
    <name evidence="6" type="ORF">CCR75_007844</name>
</gene>
<evidence type="ECO:0000313" key="6">
    <source>
        <dbReference type="EMBL" id="TDH67465.1"/>
    </source>
</evidence>
<dbReference type="Proteomes" id="UP000294530">
    <property type="component" value="Unassembled WGS sequence"/>
</dbReference>
<dbReference type="InterPro" id="IPR050187">
    <property type="entry name" value="Lipid_Phosphate_FormReg"/>
</dbReference>
<sequence>MDKYLAKHWPHSSVSVSCRVYASKRRADEYKRLRLTAEGIQLSTVGPSSATDVIPWLSILGASESTRSIRHRFLSVYEGSEIDEEKEFIVYGCVFKPESAGYGGLLGALHLLAKTVLPAVFSASKPGNERMLVQWVFRCNDEDGDAVARRTVKAIRFLADPRVKQSIKSAEKLLDPFGILPPRKFMVLINPAGGNGGAQQTFEKEVAPMLKQANVEVEQVITREAGHATEILAQVPLYQYECIVAVGGDGLLSEMLQGLMGRKDWQQAILQPLGIIPGGSGNGLSASLLSRANERFEALNAAYSLVKGCVQELDLFSATNGIGTTMFGFLSFEWAFIADMDIRSEQYRFMGDMRFFVATILQIFGFGQTKYHGQLRYLLSHDKEPQPIKHHAMHQSGKALAQQACISLRTEADDENWLEMDGPFYMFWSMNVSHAAADAYIAPPADIADGYFQIMLVSGENYSRFGLAKLMMGIEKGSHINEKRVQLIRTRAFSVRSSNADDRMCIDGEPFQGPEVKIEMHRALGRVLCLPATK</sequence>
<evidence type="ECO:0000256" key="4">
    <source>
        <dbReference type="ARBA" id="ARBA00022840"/>
    </source>
</evidence>
<dbReference type="Pfam" id="PF19279">
    <property type="entry name" value="YegS_C"/>
    <property type="match status" value="1"/>
</dbReference>
<dbReference type="GO" id="GO:0016020">
    <property type="term" value="C:membrane"/>
    <property type="evidence" value="ECO:0007669"/>
    <property type="project" value="TreeGrafter"/>
</dbReference>
<dbReference type="GO" id="GO:0046512">
    <property type="term" value="P:sphingosine biosynthetic process"/>
    <property type="evidence" value="ECO:0007669"/>
    <property type="project" value="TreeGrafter"/>
</dbReference>
<dbReference type="Gene3D" id="3.40.50.10330">
    <property type="entry name" value="Probable inorganic polyphosphate/atp-NAD kinase, domain 1"/>
    <property type="match status" value="1"/>
</dbReference>
<dbReference type="AlphaFoldDB" id="A0A976FIJ6"/>